<feature type="compositionally biased region" description="Basic and acidic residues" evidence="9">
    <location>
        <begin position="3076"/>
        <end position="3087"/>
    </location>
</feature>
<evidence type="ECO:0000313" key="12">
    <source>
        <dbReference type="Proteomes" id="UP001209878"/>
    </source>
</evidence>
<keyword evidence="7" id="KW-0393">Immunoglobulin domain</keyword>
<dbReference type="PROSITE" id="PS50835">
    <property type="entry name" value="IG_LIKE"/>
    <property type="match status" value="13"/>
</dbReference>
<dbReference type="GO" id="GO:0005524">
    <property type="term" value="F:ATP binding"/>
    <property type="evidence" value="ECO:0007669"/>
    <property type="project" value="UniProtKB-KW"/>
</dbReference>
<feature type="domain" description="Ig-like" evidence="10">
    <location>
        <begin position="724"/>
        <end position="813"/>
    </location>
</feature>
<dbReference type="FunFam" id="2.60.40.10:FF:000080">
    <property type="entry name" value="Myosin light chain kinase, smooth muscle"/>
    <property type="match status" value="5"/>
</dbReference>
<dbReference type="InterPro" id="IPR013783">
    <property type="entry name" value="Ig-like_fold"/>
</dbReference>
<evidence type="ECO:0000256" key="9">
    <source>
        <dbReference type="SAM" id="MobiDB-lite"/>
    </source>
</evidence>
<dbReference type="FunFam" id="2.60.40.10:FF:000147">
    <property type="entry name" value="Myosin light chain kinase"/>
    <property type="match status" value="1"/>
</dbReference>
<keyword evidence="6" id="KW-0067">ATP-binding</keyword>
<dbReference type="SMART" id="SM00408">
    <property type="entry name" value="IGc2"/>
    <property type="match status" value="14"/>
</dbReference>
<comment type="subcellular location">
    <subcellularLocation>
        <location evidence="1">Cytoplasm</location>
    </subcellularLocation>
</comment>
<feature type="compositionally biased region" description="Basic and acidic residues" evidence="9">
    <location>
        <begin position="2626"/>
        <end position="2636"/>
    </location>
</feature>
<evidence type="ECO:0000313" key="11">
    <source>
        <dbReference type="EMBL" id="KAK2186681.1"/>
    </source>
</evidence>
<keyword evidence="3" id="KW-0963">Cytoplasm</keyword>
<evidence type="ECO:0000259" key="10">
    <source>
        <dbReference type="PROSITE" id="PS50835"/>
    </source>
</evidence>
<evidence type="ECO:0000256" key="8">
    <source>
        <dbReference type="SAM" id="Coils"/>
    </source>
</evidence>
<feature type="coiled-coil region" evidence="8">
    <location>
        <begin position="2192"/>
        <end position="2219"/>
    </location>
</feature>
<gene>
    <name evidence="11" type="ORF">NP493_191g03426</name>
</gene>
<dbReference type="FunFam" id="2.60.40.10:FF:000425">
    <property type="entry name" value="Myosin light chain kinase"/>
    <property type="match status" value="7"/>
</dbReference>
<evidence type="ECO:0000256" key="4">
    <source>
        <dbReference type="ARBA" id="ARBA00022737"/>
    </source>
</evidence>
<feature type="region of interest" description="Disordered" evidence="9">
    <location>
        <begin position="2543"/>
        <end position="2583"/>
    </location>
</feature>
<feature type="domain" description="Ig-like" evidence="10">
    <location>
        <begin position="2044"/>
        <end position="2136"/>
    </location>
</feature>
<dbReference type="InterPro" id="IPR013098">
    <property type="entry name" value="Ig_I-set"/>
</dbReference>
<feature type="compositionally biased region" description="Low complexity" evidence="9">
    <location>
        <begin position="1705"/>
        <end position="1725"/>
    </location>
</feature>
<feature type="domain" description="Ig-like" evidence="10">
    <location>
        <begin position="1080"/>
        <end position="1170"/>
    </location>
</feature>
<evidence type="ECO:0000256" key="3">
    <source>
        <dbReference type="ARBA" id="ARBA00022490"/>
    </source>
</evidence>
<feature type="domain" description="Ig-like" evidence="10">
    <location>
        <begin position="611"/>
        <end position="699"/>
    </location>
</feature>
<dbReference type="GO" id="GO:0045989">
    <property type="term" value="P:positive regulation of striated muscle contraction"/>
    <property type="evidence" value="ECO:0007669"/>
    <property type="project" value="UniProtKB-ARBA"/>
</dbReference>
<dbReference type="PANTHER" id="PTHR47633">
    <property type="entry name" value="IMMUNOGLOBULIN"/>
    <property type="match status" value="1"/>
</dbReference>
<feature type="region of interest" description="Disordered" evidence="9">
    <location>
        <begin position="2621"/>
        <end position="2648"/>
    </location>
</feature>
<dbReference type="SUPFAM" id="SSF48726">
    <property type="entry name" value="Immunoglobulin"/>
    <property type="match status" value="15"/>
</dbReference>
<proteinExistence type="inferred from homology"/>
<sequence length="3649" mass="406477">MCKATNKHGSDTTEAQLSCRAKESVITDSQLPPGSGSVQQIEAMEEAIVREAGRAPRPEEDQEPSPPVFDLMPEPVQAEEGESAKFMVKVNGHPRPRLTWWVNGAMVVNGPRFVLTFDGMIHTMEIPKVREYDSGNIRVVCKNPMGEAECSTTLLVIPQEDWRSRLKQAPKSAVEVELERHRHVSLQSLELQRAFMKPKTTVVEIRAMERAAQEKALSYRDDEVTTATHMINLQHTQMTQVDASRELRKHDPTVRTETDQHKERARAMLRMEPSETHITHVERTKRKCAEPPTFTQPLKNVTVKEGHAMKLEVKYTGMPAPVIQWFREGVEIQPSRDFQISVFMNKSYLFIPEVFPEDAGTFSVQAVNEFGLVECRSVLTVEEDKVKEPKEMHPEFRVQMHDIRIKLGEPATFDCQVCGHPKPEMYWLKNNKRMAESSRWKFIVEEDHYTLLIYETSVEDEGLYECVAVNKMGKATCSARLVVQGKPMKGQPQQIVGAFMAPQLVEPLRDQEVREGVPAVFECKISATPDPVVQWYYNSQMIKPSKYFQMQSNRGVHRLTITGAFPEDEGTYKCIARNQSGEVTCIAHLTVIPLVSRPQAPAQPLMVMEPPSFSQPITGIDVAEGNPTQFEAVVAGQPLPQVAWFREGVQIPHSDEFQIIQEGNQCILRIKSVFPEDAGIFTCRATNPAGVAESSAELFVVVKHRVSKGSIELAQQPQIMKRAPQVLKAPSPVREVAPGSTTKLVVQIEAYPPPRFNWYRNGRQIMPSQRIKISYENGLITLVIFNVQPADSGQYELRATNDMGEVVCTTTLDIKPKQKVMALPATAREVTLTSQKTTTVSKTQHEVTPVFVQPLKPEVRIREHTTARLECQVQAYPVPTISWHINGIEIKPSPKYTVRMEHNKSVLLINNVQVADSGVYTCRAVSEVGEAISSTTLYVTVVEHDMEPPKFTKPLIPVTAIDGTEVTLSCSVRGRPVPDVSWFHNDKNIDDSDDFVITYNRQSGKTDLVIVDCLPDDQGVFKCVAKNNAGQAITQCTLTVTTATKLTEVKGEVTVTDVSTSEAEVTIVKRVVKRQSGQPPRFTTPIQPQVVRDGETVKFTAVVNGAPIPDITWLKDKVELKPSNRIQMSFDKDTLACSLIITNASTVDVGVYSCRANNPAGKATCTANVVVVPPGSEVTQVHVSEEVRESPSFIEPLKPLTVNDGEQVTLTCLVKAKPKPTISWLRNDAGVDQNEDYIIKFDESTGRCELIIVECFTEDSGVFRCVASNELGETSTHAELVVNAVSVSESLVSEEDMTSETLELDVSTEAVTMQLDTSEDVTSHEFVMALPPEGETKTEEMTLSLEPTEETFTMAVGEPMEALELTISSDVDSAITEEFTLAQTGDDHAEEFTFSGDATSTTMDLTTTSASEEVHMDVPEQTFTMATDTTVGGEFTLSGSEATSTEFAMEVVQEDVTSVTYLEPIKPQVVKEGTDAVFLAKVTGKPDDVTWYKDLNRLEATDRLLMDFDADSGVVRLTIVKATPGDFGNYSLDISNAGGKARCTANLVVVPPDAEVTITEKTVSVKKEKITVVGQQETHIVENSPTFSQPLMPHTEVMEGDNVVLQCQAVAEPEPTFTWYKSGMDITPTKRTHVVSEKGTSTLTIENVTLEDAGQYVCTSRNALGESHTKTILHIKRVTMDQHEESVSVVLEPMDSSVQPMQTTPSQRTPSDQPDSQQQPSTQPPMQTASRFTQEQTFLKQQEMYYAAPPLEEPPQFMMPLRDQSVSDGDQVVFRVLFRGSPAPTITWFFNSQPIKNSADFQLMIDAEKGESKLVIVEVFPDDEGEYMCRAENSMGTAVTHCHLFVKLPSSSEDEADKIVTKTTEVVKAQEPLTIREMRRFSETIEIEPKEKRQQPMELQFGIPKRPSLTSEVTVKQPAVPWGMRMHVEVPAPMYSERRSLQLKQRAEALATQRQELQMAITKQRRFSETIAIDLAKKPREVQMQFKLPERSAVTVHRRSAPRGVKMEVDVPRQRTSSIDRIQRAQAIETQRQEVTMSLEGGVPQFIVELQPKSVMDGEEVKLNGRVVGNPTPEVTWYHNGKAILDNPDFRMTYDSRTGEVELHIMEVFPQDTGTYECVASNKYGQAVTKTTVIVEVYEYVPDSEEATASQTESMISTSSMDEAEFQQKTARFLANMEILRKEIHEDVLPAKEFKEETIEELEIEERGYEETIQMADVKWQIQKHGSEVEERVSEETHEPVPDVMTEQLLEGGILSETAVAAMDIAQSYVQPQEAKADEELTMEFVAQDTDMTQHEEVEVELAHHTVQLKPETRVETMEEDRAPEFAEDITAEAMETTKEEETSVEFVQYSVGDKQETLTQPQVDMTSEEVTLEMAAASEEMTTEQQITIDLSQPMVEEKVESQVDVVKEDTHEEATLEITLSEREVLKEEEITVDLTQPSVEGKQESMVGMQEEMLSVESLSEITLPTQDVPSEEAIAYDMAQPSVEQRRESRVDVLEEKLPDEVLADVAAPSKDVAAEEEITVDISSHTVELPQETRVDKVEESLPVEGSEDLPVPSEETPKEEEITVEMAEPSLDERRESRVDITAQASIDEAASDITETSQQTVVEQEIAMTLSESQLVPQDESRTDFVEEKQEVEEEETFVDVSEAMSEGEEIFMELEAVDDKQQPESMVQPLEEVLPEEGAADIAQPSEEVTKEEETIVDLAIPAVQPQEESRVETVEETTLEEQSADITLPSEDIAKEEEIAVDVSLPQVEGKVESRTEIVEDVTVEESSMEITLTSEETTKEVEITMEMTQPSEEPKQETMVETTEEVVTEEGTADISLTLEETVSETEVSLDLTKPSVEGKPETQVTIVEEMQPEEIAFEVLAVVEDKPSEEAISVEMAQPSVEEKPETQVTAVEEMHPEELAAELVATVEDQPSEEAVSVEMAQPTVAEKPETQVTFVEEMHPEEVAAEVMPVAEDKPSEEAISVEMAQPTVEEKPETQVTVIEETHPEEAAAEVLPTVEDKPSEETVSVEMAQPSVEDKRESLVAPVDEHLTEESAADIDVTAEETTKQEDTEVDLTQSSTEGPQESRTDIQKETVPEEVLGEVSLPAEEGPRQEEISVDLSKLSEVEIKESRVDVQVESLAAEAADEIVLEVTTEMAKGEEVSVDMEKTEVMQTTESMVEVQMSTETSETMTELGEQIPASETTGSDEIVVDLSVSSIEMEMSHVDFTDERHSAEREEDIFVDVPEALPEGQETITDLAAVEEKQRPEVQVKSQEARTELELTMDIQAETTEHVSDEEEIFYELEQAEEQIPKPSQVDVQEAVTDVQSAETLVITEGETTEESKVEVSLEVAELEQPKPSLTETQQAEVEIQLTGEQVDSFMEERTVSQDISVEMLSVETTEKTEMYTETITVGEKREDTSELVSHEVLPAQTQLTAEVELMAADMAQQIVQASQEETEQKLLTTETIEVDISQQIASTEVTETTEQLMEEVSATTMMAPAFNIPLSDVVVTDGEKALLECHVSGIPRPEVTWSVDGQDIKPSADFIITHEASVCILQILDVLPEDEGEYSVTAVNEAGTCSSTAYLTVLRKYTNVFFQLECDVTGHPEPEVTWYQVCTCASEFAPPRSILIFSQIILQMLRKLFKTPILNKLSGVE</sequence>
<feature type="region of interest" description="Disordered" evidence="9">
    <location>
        <begin position="3010"/>
        <end position="3108"/>
    </location>
</feature>
<dbReference type="CDD" id="cd00096">
    <property type="entry name" value="Ig"/>
    <property type="match status" value="2"/>
</dbReference>
<dbReference type="Gene3D" id="2.60.40.10">
    <property type="entry name" value="Immunoglobulins"/>
    <property type="match status" value="15"/>
</dbReference>
<keyword evidence="8" id="KW-0175">Coiled coil</keyword>
<feature type="compositionally biased region" description="Basic and acidic residues" evidence="9">
    <location>
        <begin position="3027"/>
        <end position="3044"/>
    </location>
</feature>
<evidence type="ECO:0000256" key="1">
    <source>
        <dbReference type="ARBA" id="ARBA00004496"/>
    </source>
</evidence>
<dbReference type="InterPro" id="IPR036179">
    <property type="entry name" value="Ig-like_dom_sf"/>
</dbReference>
<evidence type="ECO:0000256" key="7">
    <source>
        <dbReference type="ARBA" id="ARBA00023319"/>
    </source>
</evidence>
<feature type="domain" description="Ig-like" evidence="10">
    <location>
        <begin position="292"/>
        <end position="380"/>
    </location>
</feature>
<organism evidence="11 12">
    <name type="scientific">Ridgeia piscesae</name>
    <name type="common">Tubeworm</name>
    <dbReference type="NCBI Taxonomy" id="27915"/>
    <lineage>
        <taxon>Eukaryota</taxon>
        <taxon>Metazoa</taxon>
        <taxon>Spiralia</taxon>
        <taxon>Lophotrochozoa</taxon>
        <taxon>Annelida</taxon>
        <taxon>Polychaeta</taxon>
        <taxon>Sedentaria</taxon>
        <taxon>Canalipalpata</taxon>
        <taxon>Sabellida</taxon>
        <taxon>Siboglinidae</taxon>
        <taxon>Ridgeia</taxon>
    </lineage>
</organism>
<keyword evidence="12" id="KW-1185">Reference proteome</keyword>
<dbReference type="Proteomes" id="UP001209878">
    <property type="component" value="Unassembled WGS sequence"/>
</dbReference>
<feature type="region of interest" description="Disordered" evidence="9">
    <location>
        <begin position="2710"/>
        <end position="2741"/>
    </location>
</feature>
<evidence type="ECO:0000256" key="5">
    <source>
        <dbReference type="ARBA" id="ARBA00022741"/>
    </source>
</evidence>
<evidence type="ECO:0000256" key="2">
    <source>
        <dbReference type="ARBA" id="ARBA00006692"/>
    </source>
</evidence>
<accession>A0AAD9UET5</accession>
<feature type="region of interest" description="Disordered" evidence="9">
    <location>
        <begin position="1693"/>
        <end position="1733"/>
    </location>
</feature>
<feature type="region of interest" description="Disordered" evidence="9">
    <location>
        <begin position="23"/>
        <end position="46"/>
    </location>
</feature>
<dbReference type="InterPro" id="IPR003599">
    <property type="entry name" value="Ig_sub"/>
</dbReference>
<feature type="compositionally biased region" description="Acidic residues" evidence="9">
    <location>
        <begin position="2723"/>
        <end position="2732"/>
    </location>
</feature>
<keyword evidence="4" id="KW-0677">Repeat</keyword>
<dbReference type="GO" id="GO:0005737">
    <property type="term" value="C:cytoplasm"/>
    <property type="evidence" value="ECO:0007669"/>
    <property type="project" value="UniProtKB-SubCell"/>
</dbReference>
<name>A0AAD9UET5_RIDPI</name>
<dbReference type="InterPro" id="IPR007110">
    <property type="entry name" value="Ig-like_dom"/>
</dbReference>
<dbReference type="SMART" id="SM00409">
    <property type="entry name" value="IG"/>
    <property type="match status" value="15"/>
</dbReference>
<dbReference type="EMBL" id="JAODUO010000192">
    <property type="protein sequence ID" value="KAK2186681.1"/>
    <property type="molecule type" value="Genomic_DNA"/>
</dbReference>
<evidence type="ECO:0000256" key="6">
    <source>
        <dbReference type="ARBA" id="ARBA00022840"/>
    </source>
</evidence>
<feature type="compositionally biased region" description="Polar residues" evidence="9">
    <location>
        <begin position="3066"/>
        <end position="3075"/>
    </location>
</feature>
<feature type="compositionally biased region" description="Polar residues" evidence="9">
    <location>
        <begin position="26"/>
        <end position="40"/>
    </location>
</feature>
<feature type="domain" description="Ig-like" evidence="10">
    <location>
        <begin position="502"/>
        <end position="584"/>
    </location>
</feature>
<dbReference type="FunFam" id="2.60.40.10:FF:000107">
    <property type="entry name" value="Myosin, light chain kinase a"/>
    <property type="match status" value="1"/>
</dbReference>
<reference evidence="11" key="1">
    <citation type="journal article" date="2023" name="Mol. Biol. Evol.">
        <title>Third-Generation Sequencing Reveals the Adaptive Role of the Epigenome in Three Deep-Sea Polychaetes.</title>
        <authorList>
            <person name="Perez M."/>
            <person name="Aroh O."/>
            <person name="Sun Y."/>
            <person name="Lan Y."/>
            <person name="Juniper S.K."/>
            <person name="Young C.R."/>
            <person name="Angers B."/>
            <person name="Qian P.Y."/>
        </authorList>
    </citation>
    <scope>NUCLEOTIDE SEQUENCE</scope>
    <source>
        <strain evidence="11">R07B-5</strain>
    </source>
</reference>
<feature type="domain" description="Ig-like" evidence="10">
    <location>
        <begin position="949"/>
        <end position="1039"/>
    </location>
</feature>
<feature type="domain" description="Ig-like" evidence="10">
    <location>
        <begin position="3492"/>
        <end position="3580"/>
    </location>
</feature>
<dbReference type="GO" id="GO:0060298">
    <property type="term" value="P:positive regulation of sarcomere organization"/>
    <property type="evidence" value="ECO:0007669"/>
    <property type="project" value="UniProtKB-ARBA"/>
</dbReference>
<feature type="domain" description="Ig-like" evidence="10">
    <location>
        <begin position="394"/>
        <end position="482"/>
    </location>
</feature>
<feature type="region of interest" description="Disordered" evidence="9">
    <location>
        <begin position="53"/>
        <end position="72"/>
    </location>
</feature>
<feature type="domain" description="Ig-like" evidence="10">
    <location>
        <begin position="849"/>
        <end position="940"/>
    </location>
</feature>
<feature type="domain" description="Ig-like" evidence="10">
    <location>
        <begin position="1755"/>
        <end position="1840"/>
    </location>
</feature>
<feature type="domain" description="Ig-like" evidence="10">
    <location>
        <begin position="1191"/>
        <end position="1283"/>
    </location>
</feature>
<keyword evidence="5" id="KW-0547">Nucleotide-binding</keyword>
<dbReference type="Pfam" id="PF07679">
    <property type="entry name" value="I-set"/>
    <property type="match status" value="15"/>
</dbReference>
<dbReference type="InterPro" id="IPR003598">
    <property type="entry name" value="Ig_sub2"/>
</dbReference>
<comment type="caution">
    <text evidence="11">The sequence shown here is derived from an EMBL/GenBank/DDBJ whole genome shotgun (WGS) entry which is preliminary data.</text>
</comment>
<comment type="similarity">
    <text evidence="2">Belongs to the protein kinase superfamily. CAMK Ser/Thr protein kinase family.</text>
</comment>
<protein>
    <recommendedName>
        <fullName evidence="10">Ig-like domain-containing protein</fullName>
    </recommendedName>
</protein>
<feature type="domain" description="Ig-like" evidence="10">
    <location>
        <begin position="1585"/>
        <end position="1673"/>
    </location>
</feature>